<feature type="signal peptide" evidence="6">
    <location>
        <begin position="1"/>
        <end position="21"/>
    </location>
</feature>
<protein>
    <submittedName>
        <fullName evidence="7">Xanthan lyase</fullName>
    </submittedName>
</protein>
<keyword evidence="2" id="KW-0479">Metal-binding</keyword>
<keyword evidence="8" id="KW-1185">Reference proteome</keyword>
<name>A0A2D1UBZ4_9SPHI</name>
<gene>
    <name evidence="7" type="ORF">CPT03_04440</name>
</gene>
<keyword evidence="5" id="KW-0411">Iron-sulfur</keyword>
<dbReference type="GO" id="GO:0046872">
    <property type="term" value="F:metal ion binding"/>
    <property type="evidence" value="ECO:0007669"/>
    <property type="project" value="UniProtKB-KW"/>
</dbReference>
<keyword evidence="7" id="KW-0456">Lyase</keyword>
<reference evidence="7 8" key="1">
    <citation type="submission" date="2017-10" db="EMBL/GenBank/DDBJ databases">
        <title>Whole genome of Pedobacter ginsengisoli T01R-27 isolated from tomato rhizosphere.</title>
        <authorList>
            <person name="Weon H.-Y."/>
            <person name="Lee S.A."/>
            <person name="Sang M.K."/>
            <person name="Song J."/>
        </authorList>
    </citation>
    <scope>NUCLEOTIDE SEQUENCE [LARGE SCALE GENOMIC DNA]</scope>
    <source>
        <strain evidence="7 8">T01R-27</strain>
    </source>
</reference>
<evidence type="ECO:0000256" key="2">
    <source>
        <dbReference type="ARBA" id="ARBA00022723"/>
    </source>
</evidence>
<evidence type="ECO:0000256" key="1">
    <source>
        <dbReference type="ARBA" id="ARBA00022485"/>
    </source>
</evidence>
<dbReference type="EMBL" id="CP024091">
    <property type="protein sequence ID" value="ATP59135.1"/>
    <property type="molecule type" value="Genomic_DNA"/>
</dbReference>
<dbReference type="KEGG" id="pgs:CPT03_04440"/>
<evidence type="ECO:0000256" key="6">
    <source>
        <dbReference type="SAM" id="SignalP"/>
    </source>
</evidence>
<dbReference type="InterPro" id="IPR039650">
    <property type="entry name" value="HdrA-like"/>
</dbReference>
<evidence type="ECO:0000256" key="3">
    <source>
        <dbReference type="ARBA" id="ARBA00023002"/>
    </source>
</evidence>
<dbReference type="Pfam" id="PF12831">
    <property type="entry name" value="FAD_oxidored"/>
    <property type="match status" value="1"/>
</dbReference>
<dbReference type="Proteomes" id="UP000223749">
    <property type="component" value="Chromosome"/>
</dbReference>
<sequence>MRYKTIITSFILIFSIFSLQAANKNPYQADIIIYGGTSAAVTAAVAAIKLGKTVIVVSPDVHLGGLSSGGLGFTDTGNKEVIGGLSRDFYHRVYLHYQQDTAWKWQKKEEYGNKGQGTPAIDGKDRTMWIFEPHVAEKIMEDFIKESNIKVYRNEWLNRKGGVEMKDGKITSITTLSGKQFSGKMFIDATYEGDLMAAAKVSYHVGREANSVYNETWNGVQTEVFHHGHHFKTNIDPYKVQGDKSSGLLAGISDQEPGIKGEGDSKLQAYCFRMCLTNKAENRIVFPKPDNYNPANYELLARVFQSGWNELFNKFDDIPNHKTDTNNHGPFSTDFIGMNYDYPEASYEKRKQIIKQHEDYQKGLMYFMITDPRVPADLQKRLQTWGLSKDEFRDNGNWPHQIYVREARRMVSDYVLTENETLGRKEVPQPIGMGSYALDSHNTQRYVTSRGFVQNEGDIGVHAPKPYSISYGSIVPKKGECGNLLVPVCVSSSHIAYGSVRMEPVFMILGESAATAAVLAINDGVNVQQVAYKKLEAQLLKQKQKLRLN</sequence>
<organism evidence="7 8">
    <name type="scientific">Pedobacter ginsengisoli</name>
    <dbReference type="NCBI Taxonomy" id="363852"/>
    <lineage>
        <taxon>Bacteria</taxon>
        <taxon>Pseudomonadati</taxon>
        <taxon>Bacteroidota</taxon>
        <taxon>Sphingobacteriia</taxon>
        <taxon>Sphingobacteriales</taxon>
        <taxon>Sphingobacteriaceae</taxon>
        <taxon>Pedobacter</taxon>
    </lineage>
</organism>
<proteinExistence type="predicted"/>
<keyword evidence="4" id="KW-0408">Iron</keyword>
<dbReference type="PANTHER" id="PTHR43498:SF1">
    <property type="entry name" value="COB--COM HETERODISULFIDE REDUCTASE IRON-SULFUR SUBUNIT A"/>
    <property type="match status" value="1"/>
</dbReference>
<evidence type="ECO:0000313" key="7">
    <source>
        <dbReference type="EMBL" id="ATP59135.1"/>
    </source>
</evidence>
<evidence type="ECO:0000313" key="8">
    <source>
        <dbReference type="Proteomes" id="UP000223749"/>
    </source>
</evidence>
<dbReference type="GO" id="GO:0016491">
    <property type="term" value="F:oxidoreductase activity"/>
    <property type="evidence" value="ECO:0007669"/>
    <property type="project" value="UniProtKB-KW"/>
</dbReference>
<keyword evidence="3" id="KW-0560">Oxidoreductase</keyword>
<dbReference type="PANTHER" id="PTHR43498">
    <property type="entry name" value="FERREDOXIN:COB-COM HETERODISULFIDE REDUCTASE SUBUNIT A"/>
    <property type="match status" value="1"/>
</dbReference>
<evidence type="ECO:0000256" key="5">
    <source>
        <dbReference type="ARBA" id="ARBA00023014"/>
    </source>
</evidence>
<dbReference type="OrthoDB" id="668499at2"/>
<dbReference type="SUPFAM" id="SSF51905">
    <property type="entry name" value="FAD/NAD(P)-binding domain"/>
    <property type="match status" value="1"/>
</dbReference>
<keyword evidence="6" id="KW-0732">Signal</keyword>
<feature type="chain" id="PRO_5013581662" evidence="6">
    <location>
        <begin position="22"/>
        <end position="549"/>
    </location>
</feature>
<dbReference type="GO" id="GO:0016829">
    <property type="term" value="F:lyase activity"/>
    <property type="evidence" value="ECO:0007669"/>
    <property type="project" value="UniProtKB-KW"/>
</dbReference>
<evidence type="ECO:0000256" key="4">
    <source>
        <dbReference type="ARBA" id="ARBA00023004"/>
    </source>
</evidence>
<dbReference type="InterPro" id="IPR036188">
    <property type="entry name" value="FAD/NAD-bd_sf"/>
</dbReference>
<dbReference type="GO" id="GO:0051539">
    <property type="term" value="F:4 iron, 4 sulfur cluster binding"/>
    <property type="evidence" value="ECO:0007669"/>
    <property type="project" value="UniProtKB-KW"/>
</dbReference>
<dbReference type="AlphaFoldDB" id="A0A2D1UBZ4"/>
<keyword evidence="1" id="KW-0004">4Fe-4S</keyword>
<accession>A0A2D1UBZ4</accession>